<reference evidence="3" key="1">
    <citation type="submission" date="2019-12" db="EMBL/GenBank/DDBJ databases">
        <authorList>
            <person name="Cremers G."/>
        </authorList>
    </citation>
    <scope>NUCLEOTIDE SEQUENCE</scope>
    <source>
        <strain evidence="3">Vvax</strain>
    </source>
</reference>
<feature type="transmembrane region" description="Helical" evidence="2">
    <location>
        <begin position="24"/>
        <end position="42"/>
    </location>
</feature>
<feature type="region of interest" description="Disordered" evidence="1">
    <location>
        <begin position="53"/>
        <end position="84"/>
    </location>
</feature>
<protein>
    <recommendedName>
        <fullName evidence="4">TIGR04438 family Trp-rich protein</fullName>
    </recommendedName>
</protein>
<keyword evidence="2" id="KW-0812">Transmembrane</keyword>
<proteinExistence type="predicted"/>
<feature type="compositionally biased region" description="Basic and acidic residues" evidence="1">
    <location>
        <begin position="53"/>
        <end position="69"/>
    </location>
</feature>
<evidence type="ECO:0000256" key="2">
    <source>
        <dbReference type="SAM" id="Phobius"/>
    </source>
</evidence>
<dbReference type="InterPro" id="IPR031044">
    <property type="entry name" value="Small_Trp_rich"/>
</dbReference>
<accession>A0A679JEV9</accession>
<organism evidence="3">
    <name type="scientific">Variovorax paradoxus</name>
    <dbReference type="NCBI Taxonomy" id="34073"/>
    <lineage>
        <taxon>Bacteria</taxon>
        <taxon>Pseudomonadati</taxon>
        <taxon>Pseudomonadota</taxon>
        <taxon>Betaproteobacteria</taxon>
        <taxon>Burkholderiales</taxon>
        <taxon>Comamonadaceae</taxon>
        <taxon>Variovorax</taxon>
    </lineage>
</organism>
<sequence length="84" mass="9898">MWFLVLGLLGLALKYFEIGTVAGWSWWIVLSPFAMAVAWWAWADSSGYTKRKVMEREDRRRQARIDRQKTNMGIKPTPGQRPRR</sequence>
<dbReference type="AlphaFoldDB" id="A0A679JEV9"/>
<name>A0A679JEV9_VARPD</name>
<dbReference type="EMBL" id="LR743507">
    <property type="protein sequence ID" value="CAA2104406.1"/>
    <property type="molecule type" value="Genomic_DNA"/>
</dbReference>
<gene>
    <name evidence="3" type="ORF">VVAX_02750</name>
</gene>
<dbReference type="NCBIfam" id="TIGR04438">
    <property type="entry name" value="small_Trp_rich"/>
    <property type="match status" value="1"/>
</dbReference>
<keyword evidence="2" id="KW-0472">Membrane</keyword>
<dbReference type="RefSeq" id="WP_339090372.1">
    <property type="nucleotide sequence ID" value="NZ_LR743507.1"/>
</dbReference>
<evidence type="ECO:0000256" key="1">
    <source>
        <dbReference type="SAM" id="MobiDB-lite"/>
    </source>
</evidence>
<keyword evidence="2" id="KW-1133">Transmembrane helix</keyword>
<evidence type="ECO:0000313" key="3">
    <source>
        <dbReference type="EMBL" id="CAA2104406.1"/>
    </source>
</evidence>
<evidence type="ECO:0008006" key="4">
    <source>
        <dbReference type="Google" id="ProtNLM"/>
    </source>
</evidence>